<keyword evidence="1" id="KW-0812">Transmembrane</keyword>
<protein>
    <submittedName>
        <fullName evidence="2">Uncharacterized protein</fullName>
    </submittedName>
</protein>
<keyword evidence="1" id="KW-0472">Membrane</keyword>
<organism evidence="2 3">
    <name type="scientific">Vespula squamosa</name>
    <name type="common">Southern yellow jacket</name>
    <name type="synonym">Wasp</name>
    <dbReference type="NCBI Taxonomy" id="30214"/>
    <lineage>
        <taxon>Eukaryota</taxon>
        <taxon>Metazoa</taxon>
        <taxon>Ecdysozoa</taxon>
        <taxon>Arthropoda</taxon>
        <taxon>Hexapoda</taxon>
        <taxon>Insecta</taxon>
        <taxon>Pterygota</taxon>
        <taxon>Neoptera</taxon>
        <taxon>Endopterygota</taxon>
        <taxon>Hymenoptera</taxon>
        <taxon>Apocrita</taxon>
        <taxon>Aculeata</taxon>
        <taxon>Vespoidea</taxon>
        <taxon>Vespidae</taxon>
        <taxon>Vespinae</taxon>
        <taxon>Vespula</taxon>
    </lineage>
</organism>
<feature type="transmembrane region" description="Helical" evidence="1">
    <location>
        <begin position="72"/>
        <end position="89"/>
    </location>
</feature>
<evidence type="ECO:0000313" key="3">
    <source>
        <dbReference type="Proteomes" id="UP001607302"/>
    </source>
</evidence>
<dbReference type="EMBL" id="JAUDFV010000152">
    <property type="protein sequence ID" value="KAL2718293.1"/>
    <property type="molecule type" value="Genomic_DNA"/>
</dbReference>
<proteinExistence type="predicted"/>
<keyword evidence="1" id="KW-1133">Transmembrane helix</keyword>
<feature type="transmembrane region" description="Helical" evidence="1">
    <location>
        <begin position="45"/>
        <end position="66"/>
    </location>
</feature>
<dbReference type="AlphaFoldDB" id="A0ABD2ACF0"/>
<dbReference type="Proteomes" id="UP001607302">
    <property type="component" value="Unassembled WGS sequence"/>
</dbReference>
<keyword evidence="3" id="KW-1185">Reference proteome</keyword>
<evidence type="ECO:0000256" key="1">
    <source>
        <dbReference type="SAM" id="Phobius"/>
    </source>
</evidence>
<evidence type="ECO:0000313" key="2">
    <source>
        <dbReference type="EMBL" id="KAL2718293.1"/>
    </source>
</evidence>
<sequence>MNETLQCIVTFSRRETLSNYTSRFYATAYNQNDDKNSINRSKKYLIFNLALVVFTDPIILYSQLFLSNMTCTQSATAILLCAIYIYNVLQKKKKENEKRQNSFCLVLLFIDKAQIMLKYLKTSLVNACNQLILTFGKYINDEIRSIKNIIEITFVNILINTSIFIFSCYHYRHQIHKYS</sequence>
<reference evidence="2 3" key="1">
    <citation type="journal article" date="2024" name="Ann. Entomol. Soc. Am.">
        <title>Genomic analyses of the southern and eastern yellowjacket wasps (Hymenoptera: Vespidae) reveal evolutionary signatures of social life.</title>
        <authorList>
            <person name="Catto M.A."/>
            <person name="Caine P.B."/>
            <person name="Orr S.E."/>
            <person name="Hunt B.G."/>
            <person name="Goodisman M.A.D."/>
        </authorList>
    </citation>
    <scope>NUCLEOTIDE SEQUENCE [LARGE SCALE GENOMIC DNA]</scope>
    <source>
        <strain evidence="2">233</strain>
        <tissue evidence="2">Head and thorax</tissue>
    </source>
</reference>
<gene>
    <name evidence="2" type="ORF">V1478_012169</name>
</gene>
<name>A0ABD2ACF0_VESSQ</name>
<accession>A0ABD2ACF0</accession>
<comment type="caution">
    <text evidence="2">The sequence shown here is derived from an EMBL/GenBank/DDBJ whole genome shotgun (WGS) entry which is preliminary data.</text>
</comment>